<protein>
    <submittedName>
        <fullName evidence="2">Uncharacterized protein</fullName>
    </submittedName>
</protein>
<reference evidence="2 3" key="1">
    <citation type="submission" date="2024-09" db="EMBL/GenBank/DDBJ databases">
        <authorList>
            <person name="Sun Q."/>
            <person name="Mori K."/>
        </authorList>
    </citation>
    <scope>NUCLEOTIDE SEQUENCE [LARGE SCALE GENOMIC DNA]</scope>
    <source>
        <strain evidence="2 3">JCM 13503</strain>
    </source>
</reference>
<organism evidence="2 3">
    <name type="scientific">Deinococcus oregonensis</name>
    <dbReference type="NCBI Taxonomy" id="1805970"/>
    <lineage>
        <taxon>Bacteria</taxon>
        <taxon>Thermotogati</taxon>
        <taxon>Deinococcota</taxon>
        <taxon>Deinococci</taxon>
        <taxon>Deinococcales</taxon>
        <taxon>Deinococcaceae</taxon>
        <taxon>Deinococcus</taxon>
    </lineage>
</organism>
<accession>A0ABV6AYJ5</accession>
<dbReference type="Proteomes" id="UP001589733">
    <property type="component" value="Unassembled WGS sequence"/>
</dbReference>
<gene>
    <name evidence="2" type="ORF">ACFFLM_08985</name>
</gene>
<dbReference type="RefSeq" id="WP_380008330.1">
    <property type="nucleotide sequence ID" value="NZ_JBHLYR010000029.1"/>
</dbReference>
<keyword evidence="1" id="KW-0732">Signal</keyword>
<sequence length="64" mass="6481">MNASPLFLIAGLLTACSSVPSVPSAAPSPSALRLGMVEIEFKGGSTQPLQASLVRPLTAQALTD</sequence>
<name>A0ABV6AYJ5_9DEIO</name>
<feature type="signal peptide" evidence="1">
    <location>
        <begin position="1"/>
        <end position="25"/>
    </location>
</feature>
<evidence type="ECO:0000313" key="2">
    <source>
        <dbReference type="EMBL" id="MFB9992092.1"/>
    </source>
</evidence>
<comment type="caution">
    <text evidence="2">The sequence shown here is derived from an EMBL/GenBank/DDBJ whole genome shotgun (WGS) entry which is preliminary data.</text>
</comment>
<evidence type="ECO:0000313" key="3">
    <source>
        <dbReference type="Proteomes" id="UP001589733"/>
    </source>
</evidence>
<dbReference type="EMBL" id="JBHLYR010000029">
    <property type="protein sequence ID" value="MFB9992092.1"/>
    <property type="molecule type" value="Genomic_DNA"/>
</dbReference>
<proteinExistence type="predicted"/>
<keyword evidence="3" id="KW-1185">Reference proteome</keyword>
<evidence type="ECO:0000256" key="1">
    <source>
        <dbReference type="SAM" id="SignalP"/>
    </source>
</evidence>
<feature type="chain" id="PRO_5046909178" evidence="1">
    <location>
        <begin position="26"/>
        <end position="64"/>
    </location>
</feature>
<feature type="non-terminal residue" evidence="2">
    <location>
        <position position="64"/>
    </location>
</feature>